<evidence type="ECO:0000256" key="1">
    <source>
        <dbReference type="SAM" id="MobiDB-lite"/>
    </source>
</evidence>
<comment type="caution">
    <text evidence="2">The sequence shown here is derived from an EMBL/GenBank/DDBJ whole genome shotgun (WGS) entry which is preliminary data.</text>
</comment>
<accession>A0A8J8NZP6</accession>
<sequence>MRKHIIIIYRQLMGAVQGSQMAGGTGYGMGAAGMRTKSYATQNQQHSSTGAHSANVDINSLLVYYGSDKAKQDFHLQEAQQRQLLKDSLIPSQDQVWQTRGLTEFKKGPNQMGQSLMVKRDGNKLTDSENPLAKSAYSNNRQSTQIVRNQSEYNPRWGATSQYKVVRDVDTSGGKYQQPLTQSRNKLMQSLGFQNHQQRGAETTTATENPLLISTSSTGSSPNNRGKTNAAPQQFEIKGFFTMTSSKNNNDESGAMQMDHFDKQFLNTFLDNDDRQQKKVQDEIVKNFGGDLQDENEIEAVRQAVKEFREELIKKRKEKMMKKGENSPQQQPMQQNQRPPQEPVASIPEMLNETISSDENLEDEDDAMIQSDESEHEATENLIDENPDMILSLLEGGGVNDDAQMGMIYRHISFRASKILEKKFKGLKSKSTLQAYNGGGKKKINEARFSQQGIRDNSESLLQKKDIGRIRSNSFKLGPRPREVKDQVRKAYRRNSLTHQQSILLSDANPLIEAIEEPQVQQPVPFILEREQEIINLDIIPIIEDPLEENNMHTSISTSTTIQNNHVQNNFAEIRIGTDTVNKIRMRYLRRLTKEQIWLAPMKQPKSSQNLVIFDWDDTLFPTTYLNPVDDSMYEVLRDKFAVPLRTIEDEAIKLVTACLQNALVVVITNAKQGWVEFSSNFFMPRLHAIMMRGYLRVLSARVDYEEMYPFDTYKWKEMAFQKLWREENFLDKAAILNLMAIGDSDYEMEAAKLFAQQSDRCLVKLVKMRENPTFDELYKELAIINDRYQYIFSQFKNLTIKLERQKTKGAS</sequence>
<name>A0A8J8NZP6_HALGN</name>
<keyword evidence="3" id="KW-1185">Reference proteome</keyword>
<organism evidence="2 3">
    <name type="scientific">Halteria grandinella</name>
    <dbReference type="NCBI Taxonomy" id="5974"/>
    <lineage>
        <taxon>Eukaryota</taxon>
        <taxon>Sar</taxon>
        <taxon>Alveolata</taxon>
        <taxon>Ciliophora</taxon>
        <taxon>Intramacronucleata</taxon>
        <taxon>Spirotrichea</taxon>
        <taxon>Stichotrichia</taxon>
        <taxon>Sporadotrichida</taxon>
        <taxon>Halteriidae</taxon>
        <taxon>Halteria</taxon>
    </lineage>
</organism>
<dbReference type="PANTHER" id="PTHR38899:SF1">
    <property type="entry name" value="PROTEIN KINASE"/>
    <property type="match status" value="1"/>
</dbReference>
<proteinExistence type="predicted"/>
<dbReference type="EMBL" id="RRYP01003964">
    <property type="protein sequence ID" value="TNV83295.1"/>
    <property type="molecule type" value="Genomic_DNA"/>
</dbReference>
<dbReference type="PANTHER" id="PTHR38899">
    <property type="entry name" value="DOMAIN OOKINETE PROTEIN, PUTATIVE-RELATED"/>
    <property type="match status" value="1"/>
</dbReference>
<dbReference type="AlphaFoldDB" id="A0A8J8NZP6"/>
<protein>
    <submittedName>
        <fullName evidence="2">Uncharacterized protein</fullName>
    </submittedName>
</protein>
<feature type="region of interest" description="Disordered" evidence="1">
    <location>
        <begin position="195"/>
        <end position="230"/>
    </location>
</feature>
<dbReference type="Proteomes" id="UP000785679">
    <property type="component" value="Unassembled WGS sequence"/>
</dbReference>
<reference evidence="2" key="1">
    <citation type="submission" date="2019-06" db="EMBL/GenBank/DDBJ databases">
        <authorList>
            <person name="Zheng W."/>
        </authorList>
    </citation>
    <scope>NUCLEOTIDE SEQUENCE</scope>
    <source>
        <strain evidence="2">QDHG01</strain>
    </source>
</reference>
<dbReference type="OrthoDB" id="166018at2759"/>
<gene>
    <name evidence="2" type="ORF">FGO68_gene16561</name>
</gene>
<feature type="region of interest" description="Disordered" evidence="1">
    <location>
        <begin position="319"/>
        <end position="343"/>
    </location>
</feature>
<feature type="compositionally biased region" description="Low complexity" evidence="1">
    <location>
        <begin position="328"/>
        <end position="339"/>
    </location>
</feature>
<evidence type="ECO:0000313" key="2">
    <source>
        <dbReference type="EMBL" id="TNV83295.1"/>
    </source>
</evidence>
<evidence type="ECO:0000313" key="3">
    <source>
        <dbReference type="Proteomes" id="UP000785679"/>
    </source>
</evidence>